<dbReference type="InterPro" id="IPR006027">
    <property type="entry name" value="NusB_RsmB_TIM44"/>
</dbReference>
<evidence type="ECO:0000256" key="3">
    <source>
        <dbReference type="ARBA" id="ARBA00022691"/>
    </source>
</evidence>
<reference evidence="8 9" key="1">
    <citation type="journal article" date="2014" name="PLoS ONE">
        <title>Genome Information of Methylobacterium oryzae, a Plant-Probiotic Methylotroph in the Phyllosphere.</title>
        <authorList>
            <person name="Kwak M.J."/>
            <person name="Jeong H."/>
            <person name="Madhaiyan M."/>
            <person name="Lee Y."/>
            <person name="Sa T.M."/>
            <person name="Oh T.K."/>
            <person name="Kim J.F."/>
        </authorList>
    </citation>
    <scope>NUCLEOTIDE SEQUENCE [LARGE SCALE GENOMIC DNA]</scope>
    <source>
        <strain evidence="8 9">CBMB20</strain>
    </source>
</reference>
<dbReference type="Pfam" id="PF01029">
    <property type="entry name" value="NusB"/>
    <property type="match status" value="1"/>
</dbReference>
<dbReference type="InterPro" id="IPR035926">
    <property type="entry name" value="NusB-like_sf"/>
</dbReference>
<dbReference type="PRINTS" id="PR02008">
    <property type="entry name" value="RCMTFAMILY"/>
</dbReference>
<keyword evidence="1 5" id="KW-0489">Methyltransferase</keyword>
<evidence type="ECO:0000256" key="6">
    <source>
        <dbReference type="SAM" id="MobiDB-lite"/>
    </source>
</evidence>
<dbReference type="PANTHER" id="PTHR22807">
    <property type="entry name" value="NOP2 YEAST -RELATED NOL1/NOP2/FMU SUN DOMAIN-CONTAINING"/>
    <property type="match status" value="1"/>
</dbReference>
<dbReference type="SUPFAM" id="SSF53335">
    <property type="entry name" value="S-adenosyl-L-methionine-dependent methyltransferases"/>
    <property type="match status" value="1"/>
</dbReference>
<comment type="similarity">
    <text evidence="5">Belongs to the class I-like SAM-binding methyltransferase superfamily. RsmB/NOP family.</text>
</comment>
<dbReference type="eggNOG" id="COG0144">
    <property type="taxonomic scope" value="Bacteria"/>
</dbReference>
<keyword evidence="4 5" id="KW-0694">RNA-binding</keyword>
<evidence type="ECO:0000256" key="1">
    <source>
        <dbReference type="ARBA" id="ARBA00022603"/>
    </source>
</evidence>
<dbReference type="GO" id="GO:0008173">
    <property type="term" value="F:RNA methyltransferase activity"/>
    <property type="evidence" value="ECO:0007669"/>
    <property type="project" value="InterPro"/>
</dbReference>
<keyword evidence="2 5" id="KW-0808">Transferase</keyword>
<dbReference type="SUPFAM" id="SSF48013">
    <property type="entry name" value="NusB-like"/>
    <property type="match status" value="1"/>
</dbReference>
<dbReference type="GO" id="GO:0003723">
    <property type="term" value="F:RNA binding"/>
    <property type="evidence" value="ECO:0007669"/>
    <property type="project" value="UniProtKB-UniRule"/>
</dbReference>
<dbReference type="Gene3D" id="3.40.50.150">
    <property type="entry name" value="Vaccinia Virus protein VP39"/>
    <property type="match status" value="1"/>
</dbReference>
<dbReference type="EMBL" id="CP003811">
    <property type="protein sequence ID" value="AIQ88999.1"/>
    <property type="molecule type" value="Genomic_DNA"/>
</dbReference>
<feature type="region of interest" description="Disordered" evidence="6">
    <location>
        <begin position="1"/>
        <end position="25"/>
    </location>
</feature>
<comment type="caution">
    <text evidence="5">Lacks conserved residue(s) required for the propagation of feature annotation.</text>
</comment>
<dbReference type="EC" id="2.1.1.-" evidence="8"/>
<proteinExistence type="inferred from homology"/>
<feature type="binding site" evidence="5">
    <location>
        <begin position="271"/>
        <end position="277"/>
    </location>
    <ligand>
        <name>S-adenosyl-L-methionine</name>
        <dbReference type="ChEBI" id="CHEBI:59789"/>
    </ligand>
</feature>
<dbReference type="InterPro" id="IPR049560">
    <property type="entry name" value="MeTrfase_RsmB-F_NOP2_cat"/>
</dbReference>
<dbReference type="GO" id="GO:0006355">
    <property type="term" value="P:regulation of DNA-templated transcription"/>
    <property type="evidence" value="ECO:0007669"/>
    <property type="project" value="InterPro"/>
</dbReference>
<dbReference type="AlphaFoldDB" id="A0A089Q342"/>
<dbReference type="Proteomes" id="UP000029492">
    <property type="component" value="Chromosome"/>
</dbReference>
<dbReference type="FunFam" id="3.40.50.150:FF:000257">
    <property type="entry name" value="16S rRNA methyltransferase"/>
    <property type="match status" value="1"/>
</dbReference>
<evidence type="ECO:0000256" key="5">
    <source>
        <dbReference type="PROSITE-ProRule" id="PRU01023"/>
    </source>
</evidence>
<evidence type="ECO:0000313" key="9">
    <source>
        <dbReference type="Proteomes" id="UP000029492"/>
    </source>
</evidence>
<feature type="binding site" evidence="5">
    <location>
        <position position="333"/>
    </location>
    <ligand>
        <name>S-adenosyl-L-methionine</name>
        <dbReference type="ChEBI" id="CHEBI:59789"/>
    </ligand>
</feature>
<evidence type="ECO:0000256" key="4">
    <source>
        <dbReference type="ARBA" id="ARBA00022884"/>
    </source>
</evidence>
<keyword evidence="3 5" id="KW-0949">S-adenosyl-L-methionine</keyword>
<feature type="domain" description="SAM-dependent MTase RsmB/NOP-type" evidence="7">
    <location>
        <begin position="162"/>
        <end position="458"/>
    </location>
</feature>
<sequence length="459" mass="48074">MASRDTGRNTRKEASTGETGPDTAGLAARRAAMQAVAALIGQERPPALDDALAQAIRAEALAPADAGLARAIAVATFRRYGLIRAALAARLERGLPAAKPQLTALLATATAQLLDLAVPDHAAVDLAVRLAKGDTRTAHLAGLVNAVLRRIARERDAILAADADALTVNTPDWLARRWVAAYGPERAAAIARAHLAGAAIDLTPLRDTADWAERLGAVTLPTGSLRLPENGPAIPDLPGFQEGAWWVQDAAAALPARLLAPQPGTRVLDLCAAPGGKTLQLAATGAQVTAVDRSAPRLERLRENVARLGFAVEIVVADALTLEPRDHDAVLLDAPCSATGTIRRHPDVAWTKVEADIGRLAALQARLLDHAAGLVRPGGLLVYCTCSLEPEEGEAQIAAFLARDSRFTRVPVRPEEVGGAAALIDGNGDLRTLPCHLAEVPNARGGLDGFFASRLRRAD</sequence>
<dbReference type="Gene3D" id="1.10.940.10">
    <property type="entry name" value="NusB-like"/>
    <property type="match status" value="1"/>
</dbReference>
<dbReference type="PROSITE" id="PS51686">
    <property type="entry name" value="SAM_MT_RSMB_NOP"/>
    <property type="match status" value="1"/>
</dbReference>
<dbReference type="InterPro" id="IPR023267">
    <property type="entry name" value="RCMT"/>
</dbReference>
<evidence type="ECO:0000313" key="8">
    <source>
        <dbReference type="EMBL" id="AIQ88999.1"/>
    </source>
</evidence>
<dbReference type="PANTHER" id="PTHR22807:SF61">
    <property type="entry name" value="NOL1_NOP2_SUN FAMILY PROTEIN _ ANTITERMINATION NUSB DOMAIN-CONTAINING PROTEIN"/>
    <property type="match status" value="1"/>
</dbReference>
<dbReference type="RefSeq" id="WP_193376718.1">
    <property type="nucleotide sequence ID" value="NZ_CP003811.1"/>
</dbReference>
<dbReference type="STRING" id="693986.MOC_1244"/>
<dbReference type="GO" id="GO:0001510">
    <property type="term" value="P:RNA methylation"/>
    <property type="evidence" value="ECO:0007669"/>
    <property type="project" value="InterPro"/>
</dbReference>
<feature type="binding site" evidence="5">
    <location>
        <position position="292"/>
    </location>
    <ligand>
        <name>S-adenosyl-L-methionine</name>
        <dbReference type="ChEBI" id="CHEBI:59789"/>
    </ligand>
</feature>
<feature type="active site" description="Nucleophile" evidence="5">
    <location>
        <position position="386"/>
    </location>
</feature>
<accession>A0A089Q342</accession>
<keyword evidence="9" id="KW-1185">Reference proteome</keyword>
<protein>
    <submittedName>
        <fullName evidence="8">16S rRNA m(5)C 967 methyltransferase Fmu</fullName>
        <ecNumber evidence="8">2.1.1.-</ecNumber>
    </submittedName>
</protein>
<name>A0A089Q342_9HYPH</name>
<dbReference type="InterPro" id="IPR001678">
    <property type="entry name" value="MeTrfase_RsmB-F_NOP2_dom"/>
</dbReference>
<evidence type="ECO:0000256" key="2">
    <source>
        <dbReference type="ARBA" id="ARBA00022679"/>
    </source>
</evidence>
<dbReference type="InterPro" id="IPR029063">
    <property type="entry name" value="SAM-dependent_MTases_sf"/>
</dbReference>
<dbReference type="Pfam" id="PF01189">
    <property type="entry name" value="Methyltr_RsmB-F"/>
    <property type="match status" value="1"/>
</dbReference>
<evidence type="ECO:0000259" key="7">
    <source>
        <dbReference type="PROSITE" id="PS51686"/>
    </source>
</evidence>
<organism evidence="8 9">
    <name type="scientific">Methylobacterium oryzae CBMB20</name>
    <dbReference type="NCBI Taxonomy" id="693986"/>
    <lineage>
        <taxon>Bacteria</taxon>
        <taxon>Pseudomonadati</taxon>
        <taxon>Pseudomonadota</taxon>
        <taxon>Alphaproteobacteria</taxon>
        <taxon>Hyphomicrobiales</taxon>
        <taxon>Methylobacteriaceae</taxon>
        <taxon>Methylobacterium</taxon>
    </lineage>
</organism>
<dbReference type="CDD" id="cd02440">
    <property type="entry name" value="AdoMet_MTases"/>
    <property type="match status" value="1"/>
</dbReference>
<gene>
    <name evidence="8" type="primary">fmu</name>
    <name evidence="8" type="ORF">MOC_1244</name>
</gene>
<dbReference type="KEGG" id="mor:MOC_1244"/>
<feature type="compositionally biased region" description="Basic and acidic residues" evidence="6">
    <location>
        <begin position="1"/>
        <end position="15"/>
    </location>
</feature>
<dbReference type="HOGENOM" id="CLU_005316_0_4_5"/>